<dbReference type="SUPFAM" id="SSF53474">
    <property type="entry name" value="alpha/beta-Hydrolases"/>
    <property type="match status" value="1"/>
</dbReference>
<dbReference type="InterPro" id="IPR050228">
    <property type="entry name" value="Carboxylesterase_BioH"/>
</dbReference>
<evidence type="ECO:0000313" key="3">
    <source>
        <dbReference type="Proteomes" id="UP001500975"/>
    </source>
</evidence>
<dbReference type="Proteomes" id="UP001500975">
    <property type="component" value="Unassembled WGS sequence"/>
</dbReference>
<name>A0ABP8IDK2_9BURK</name>
<dbReference type="InterPro" id="IPR000073">
    <property type="entry name" value="AB_hydrolase_1"/>
</dbReference>
<dbReference type="EMBL" id="BAABGJ010000080">
    <property type="protein sequence ID" value="GAA4356745.1"/>
    <property type="molecule type" value="Genomic_DNA"/>
</dbReference>
<dbReference type="Pfam" id="PF12697">
    <property type="entry name" value="Abhydrolase_6"/>
    <property type="match status" value="1"/>
</dbReference>
<reference evidence="3" key="1">
    <citation type="journal article" date="2019" name="Int. J. Syst. Evol. Microbiol.">
        <title>The Global Catalogue of Microorganisms (GCM) 10K type strain sequencing project: providing services to taxonomists for standard genome sequencing and annotation.</title>
        <authorList>
            <consortium name="The Broad Institute Genomics Platform"/>
            <consortium name="The Broad Institute Genome Sequencing Center for Infectious Disease"/>
            <person name="Wu L."/>
            <person name="Ma J."/>
        </authorList>
    </citation>
    <scope>NUCLEOTIDE SEQUENCE [LARGE SCALE GENOMIC DNA]</scope>
    <source>
        <strain evidence="3">JCM 17804</strain>
    </source>
</reference>
<dbReference type="Gene3D" id="3.40.50.1820">
    <property type="entry name" value="alpha/beta hydrolase"/>
    <property type="match status" value="1"/>
</dbReference>
<feature type="domain" description="AB hydrolase-1" evidence="1">
    <location>
        <begin position="2"/>
        <end position="235"/>
    </location>
</feature>
<comment type="caution">
    <text evidence="2">The sequence shown here is derived from an EMBL/GenBank/DDBJ whole genome shotgun (WGS) entry which is preliminary data.</text>
</comment>
<evidence type="ECO:0000313" key="2">
    <source>
        <dbReference type="EMBL" id="GAA4356745.1"/>
    </source>
</evidence>
<dbReference type="PANTHER" id="PTHR43194">
    <property type="entry name" value="HYDROLASE ALPHA/BETA FOLD FAMILY"/>
    <property type="match status" value="1"/>
</dbReference>
<gene>
    <name evidence="2" type="ORF">GCM10023165_50070</name>
</gene>
<proteinExistence type="predicted"/>
<protein>
    <recommendedName>
        <fullName evidence="1">AB hydrolase-1 domain-containing protein</fullName>
    </recommendedName>
</protein>
<keyword evidence="3" id="KW-1185">Reference proteome</keyword>
<sequence>MIHGLLGPLDFFDPHTLLPGIDVHAPDLPNYRSQPPHRWGHGDALALKRHAEWIADYIRSHIDRPICLLGHSVGGAIAMLTASLAPDLVRMVINVEGNFTLNDAFWCRRIASLSDDAWEAEYRAMQASPAAWLESGRIEVTGQRLKWAQEILHNQSAATVLAMARAVVRDTGAPEYLAAVKKVVAKGIPVHLVAGERSRDGWDVPPWVRSAAASSVVLPSLGHMMMLEAPVPFCAAIGDIVATAETSPHPP</sequence>
<organism evidence="2 3">
    <name type="scientific">Variovorax defluvii</name>
    <dbReference type="NCBI Taxonomy" id="913761"/>
    <lineage>
        <taxon>Bacteria</taxon>
        <taxon>Pseudomonadati</taxon>
        <taxon>Pseudomonadota</taxon>
        <taxon>Betaproteobacteria</taxon>
        <taxon>Burkholderiales</taxon>
        <taxon>Comamonadaceae</taxon>
        <taxon>Variovorax</taxon>
    </lineage>
</organism>
<evidence type="ECO:0000259" key="1">
    <source>
        <dbReference type="Pfam" id="PF12697"/>
    </source>
</evidence>
<accession>A0ABP8IDK2</accession>
<dbReference type="InterPro" id="IPR029058">
    <property type="entry name" value="AB_hydrolase_fold"/>
</dbReference>
<dbReference type="PANTHER" id="PTHR43194:SF5">
    <property type="entry name" value="PIMELOYL-[ACYL-CARRIER PROTEIN] METHYL ESTER ESTERASE"/>
    <property type="match status" value="1"/>
</dbReference>